<dbReference type="PANTHER" id="PTHR10071">
    <property type="entry name" value="TRANSCRIPTION FACTOR GATA FAMILY MEMBER"/>
    <property type="match status" value="1"/>
</dbReference>
<dbReference type="CDD" id="cd00202">
    <property type="entry name" value="ZnF_GATA"/>
    <property type="match status" value="2"/>
</dbReference>
<gene>
    <name evidence="9" type="ORF">CVT24_007235</name>
</gene>
<comment type="subcellular location">
    <subcellularLocation>
        <location evidence="1">Nucleus</location>
    </subcellularLocation>
</comment>
<evidence type="ECO:0000256" key="1">
    <source>
        <dbReference type="ARBA" id="ARBA00004123"/>
    </source>
</evidence>
<dbReference type="Proteomes" id="UP000284842">
    <property type="component" value="Unassembled WGS sequence"/>
</dbReference>
<comment type="caution">
    <text evidence="9">The sequence shown here is derived from an EMBL/GenBank/DDBJ whole genome shotgun (WGS) entry which is preliminary data.</text>
</comment>
<feature type="compositionally biased region" description="Low complexity" evidence="7">
    <location>
        <begin position="48"/>
        <end position="67"/>
    </location>
</feature>
<dbReference type="GO" id="GO:0008270">
    <property type="term" value="F:zinc ion binding"/>
    <property type="evidence" value="ECO:0007669"/>
    <property type="project" value="UniProtKB-KW"/>
</dbReference>
<dbReference type="PANTHER" id="PTHR10071:SF281">
    <property type="entry name" value="BOX A-BINDING FACTOR-RELATED"/>
    <property type="match status" value="1"/>
</dbReference>
<accession>A0A409YPB6</accession>
<organism evidence="9 10">
    <name type="scientific">Panaeolus cyanescens</name>
    <dbReference type="NCBI Taxonomy" id="181874"/>
    <lineage>
        <taxon>Eukaryota</taxon>
        <taxon>Fungi</taxon>
        <taxon>Dikarya</taxon>
        <taxon>Basidiomycota</taxon>
        <taxon>Agaricomycotina</taxon>
        <taxon>Agaricomycetes</taxon>
        <taxon>Agaricomycetidae</taxon>
        <taxon>Agaricales</taxon>
        <taxon>Agaricineae</taxon>
        <taxon>Galeropsidaceae</taxon>
        <taxon>Panaeolus</taxon>
    </lineage>
</organism>
<feature type="region of interest" description="Disordered" evidence="7">
    <location>
        <begin position="1"/>
        <end position="21"/>
    </location>
</feature>
<keyword evidence="4" id="KW-0862">Zinc</keyword>
<evidence type="ECO:0000256" key="7">
    <source>
        <dbReference type="SAM" id="MobiDB-lite"/>
    </source>
</evidence>
<dbReference type="InParanoid" id="A0A409YPB6"/>
<dbReference type="InterPro" id="IPR013088">
    <property type="entry name" value="Znf_NHR/GATA"/>
</dbReference>
<evidence type="ECO:0000256" key="2">
    <source>
        <dbReference type="ARBA" id="ARBA00022723"/>
    </source>
</evidence>
<feature type="domain" description="GATA-type" evidence="8">
    <location>
        <begin position="258"/>
        <end position="301"/>
    </location>
</feature>
<evidence type="ECO:0000313" key="9">
    <source>
        <dbReference type="EMBL" id="PPR04847.1"/>
    </source>
</evidence>
<feature type="region of interest" description="Disordered" evidence="7">
    <location>
        <begin position="43"/>
        <end position="107"/>
    </location>
</feature>
<evidence type="ECO:0000256" key="3">
    <source>
        <dbReference type="ARBA" id="ARBA00022771"/>
    </source>
</evidence>
<dbReference type="PROSITE" id="PS00344">
    <property type="entry name" value="GATA_ZN_FINGER_1"/>
    <property type="match status" value="1"/>
</dbReference>
<dbReference type="STRING" id="181874.A0A409YPB6"/>
<proteinExistence type="predicted"/>
<keyword evidence="2" id="KW-0479">Metal-binding</keyword>
<dbReference type="EMBL" id="NHTK01000884">
    <property type="protein sequence ID" value="PPR04847.1"/>
    <property type="molecule type" value="Genomic_DNA"/>
</dbReference>
<dbReference type="PROSITE" id="PS50114">
    <property type="entry name" value="GATA_ZN_FINGER_2"/>
    <property type="match status" value="2"/>
</dbReference>
<dbReference type="SUPFAM" id="SSF57716">
    <property type="entry name" value="Glucocorticoid receptor-like (DNA-binding domain)"/>
    <property type="match status" value="2"/>
</dbReference>
<dbReference type="GO" id="GO:0000122">
    <property type="term" value="P:negative regulation of transcription by RNA polymerase II"/>
    <property type="evidence" value="ECO:0007669"/>
    <property type="project" value="TreeGrafter"/>
</dbReference>
<feature type="region of interest" description="Disordered" evidence="7">
    <location>
        <begin position="148"/>
        <end position="169"/>
    </location>
</feature>
<dbReference type="AlphaFoldDB" id="A0A409YPB6"/>
<dbReference type="OrthoDB" id="515401at2759"/>
<dbReference type="GO" id="GO:0000978">
    <property type="term" value="F:RNA polymerase II cis-regulatory region sequence-specific DNA binding"/>
    <property type="evidence" value="ECO:0007669"/>
    <property type="project" value="TreeGrafter"/>
</dbReference>
<evidence type="ECO:0000259" key="8">
    <source>
        <dbReference type="PROSITE" id="PS50114"/>
    </source>
</evidence>
<dbReference type="GO" id="GO:0005634">
    <property type="term" value="C:nucleus"/>
    <property type="evidence" value="ECO:0007669"/>
    <property type="project" value="UniProtKB-SubCell"/>
</dbReference>
<sequence length="379" mass="41624">MVHSRHHSSSSSSYVLVNKSQPIPTPSNASIMCGYSASSDYPGGNGGSWTMNSSSSYGSSTGSMQSSDQRRWLSQQQDVSFRPRDRPSECRATYPPHHPMDTHNSLQGDLVPSQFIEQAGALRSHFQPSYSRPSSTVSSQWPGSWELDAGSASPPLHSQTARYSSSSSSSWSSQLNVQIPSFDPNQQFDAMLFTSSDSSSASTSSLYTPHSDAGLPLNGFALHRLSPIPSPSPSPVYYETKPVISPQGSRRGSNDRTEPNGKSCSHCRATSTPLWRRDPSTMKPLCNACGLYLQQRNKLRPQELIEADDDGSTEEESDPNYVGPECSHCHTHRTSVWRRSKTGDQLCNACGVYARLRGKPRPLSLKRSKIRPRSKHSPK</sequence>
<feature type="region of interest" description="Disordered" evidence="7">
    <location>
        <begin position="231"/>
        <end position="268"/>
    </location>
</feature>
<keyword evidence="5" id="KW-0539">Nucleus</keyword>
<keyword evidence="3 6" id="KW-0863">Zinc-finger</keyword>
<evidence type="ECO:0000256" key="6">
    <source>
        <dbReference type="PROSITE-ProRule" id="PRU00094"/>
    </source>
</evidence>
<dbReference type="GO" id="GO:0045944">
    <property type="term" value="P:positive regulation of transcription by RNA polymerase II"/>
    <property type="evidence" value="ECO:0007669"/>
    <property type="project" value="TreeGrafter"/>
</dbReference>
<feature type="domain" description="GATA-type" evidence="8">
    <location>
        <begin position="320"/>
        <end position="373"/>
    </location>
</feature>
<dbReference type="InterPro" id="IPR000679">
    <property type="entry name" value="Znf_GATA"/>
</dbReference>
<dbReference type="Pfam" id="PF00320">
    <property type="entry name" value="GATA"/>
    <property type="match status" value="2"/>
</dbReference>
<dbReference type="Gene3D" id="3.30.50.10">
    <property type="entry name" value="Erythroid Transcription Factor GATA-1, subunit A"/>
    <property type="match status" value="2"/>
</dbReference>
<dbReference type="SMART" id="SM00401">
    <property type="entry name" value="ZnF_GATA"/>
    <property type="match status" value="2"/>
</dbReference>
<evidence type="ECO:0000256" key="4">
    <source>
        <dbReference type="ARBA" id="ARBA00022833"/>
    </source>
</evidence>
<evidence type="ECO:0000313" key="10">
    <source>
        <dbReference type="Proteomes" id="UP000284842"/>
    </source>
</evidence>
<keyword evidence="10" id="KW-1185">Reference proteome</keyword>
<evidence type="ECO:0000256" key="5">
    <source>
        <dbReference type="ARBA" id="ARBA00023242"/>
    </source>
</evidence>
<dbReference type="PRINTS" id="PR00619">
    <property type="entry name" value="GATAZNFINGER"/>
</dbReference>
<name>A0A409YPB6_9AGAR</name>
<dbReference type="InterPro" id="IPR039355">
    <property type="entry name" value="Transcription_factor_GATA"/>
</dbReference>
<reference evidence="9 10" key="1">
    <citation type="journal article" date="2018" name="Evol. Lett.">
        <title>Horizontal gene cluster transfer increased hallucinogenic mushroom diversity.</title>
        <authorList>
            <person name="Reynolds H.T."/>
            <person name="Vijayakumar V."/>
            <person name="Gluck-Thaler E."/>
            <person name="Korotkin H.B."/>
            <person name="Matheny P.B."/>
            <person name="Slot J.C."/>
        </authorList>
    </citation>
    <scope>NUCLEOTIDE SEQUENCE [LARGE SCALE GENOMIC DNA]</scope>
    <source>
        <strain evidence="9 10">2629</strain>
    </source>
</reference>
<protein>
    <recommendedName>
        <fullName evidence="8">GATA-type domain-containing protein</fullName>
    </recommendedName>
</protein>
<dbReference type="GO" id="GO:0000981">
    <property type="term" value="F:DNA-binding transcription factor activity, RNA polymerase II-specific"/>
    <property type="evidence" value="ECO:0007669"/>
    <property type="project" value="TreeGrafter"/>
</dbReference>